<proteinExistence type="predicted"/>
<comment type="caution">
    <text evidence="1">The sequence shown here is derived from an EMBL/GenBank/DDBJ whole genome shotgun (WGS) entry which is preliminary data.</text>
</comment>
<protein>
    <submittedName>
        <fullName evidence="1">Uncharacterized protein</fullName>
    </submittedName>
</protein>
<gene>
    <name evidence="1" type="ORF">GCM10009864_82790</name>
</gene>
<dbReference type="EMBL" id="BAAARK010000086">
    <property type="protein sequence ID" value="GAA2695424.1"/>
    <property type="molecule type" value="Genomic_DNA"/>
</dbReference>
<evidence type="ECO:0000313" key="1">
    <source>
        <dbReference type="EMBL" id="GAA2695424.1"/>
    </source>
</evidence>
<sequence length="250" mass="27553">MGRSKSRKPRRQRGAATYTLRQLQPPGEAYGEWFAVERGMTADQAVRDPQLTDDARDLMQRLARLGPLYDYELPMAAISLDMAIDLGKLGLITGNNEGSLLSLNDLAGQLGVNGTSDVRTSLHRLHSIGALLVELHDDTPLVRVVANRPSKPGDPWIFQGTPESANVPSVCIPEQARELSAEQISTLMYMRACQSQMEQPDPEKYGRFEGINGPDHARELFNSVKATGLLDYHGCDACPAGHLCTRKTRR</sequence>
<accession>A0ABN3T8F7</accession>
<keyword evidence="2" id="KW-1185">Reference proteome</keyword>
<organism evidence="1 2">
    <name type="scientific">Streptomyces lunalinharesii</name>
    <dbReference type="NCBI Taxonomy" id="333384"/>
    <lineage>
        <taxon>Bacteria</taxon>
        <taxon>Bacillati</taxon>
        <taxon>Actinomycetota</taxon>
        <taxon>Actinomycetes</taxon>
        <taxon>Kitasatosporales</taxon>
        <taxon>Streptomycetaceae</taxon>
        <taxon>Streptomyces</taxon>
    </lineage>
</organism>
<reference evidence="1 2" key="1">
    <citation type="journal article" date="2019" name="Int. J. Syst. Evol. Microbiol.">
        <title>The Global Catalogue of Microorganisms (GCM) 10K type strain sequencing project: providing services to taxonomists for standard genome sequencing and annotation.</title>
        <authorList>
            <consortium name="The Broad Institute Genomics Platform"/>
            <consortium name="The Broad Institute Genome Sequencing Center for Infectious Disease"/>
            <person name="Wu L."/>
            <person name="Ma J."/>
        </authorList>
    </citation>
    <scope>NUCLEOTIDE SEQUENCE [LARGE SCALE GENOMIC DNA]</scope>
    <source>
        <strain evidence="1 2">JCM 16374</strain>
    </source>
</reference>
<evidence type="ECO:0000313" key="2">
    <source>
        <dbReference type="Proteomes" id="UP001500994"/>
    </source>
</evidence>
<dbReference type="Proteomes" id="UP001500994">
    <property type="component" value="Unassembled WGS sequence"/>
</dbReference>
<name>A0ABN3T8F7_9ACTN</name>